<feature type="transmembrane region" description="Helical" evidence="9">
    <location>
        <begin position="262"/>
        <end position="284"/>
    </location>
</feature>
<dbReference type="GO" id="GO:0140359">
    <property type="term" value="F:ABC-type transporter activity"/>
    <property type="evidence" value="ECO:0007669"/>
    <property type="project" value="InterPro"/>
</dbReference>
<dbReference type="Pfam" id="PF01061">
    <property type="entry name" value="ABC2_membrane"/>
    <property type="match status" value="1"/>
</dbReference>
<dbReference type="InterPro" id="IPR047817">
    <property type="entry name" value="ABC2_TM_bact-type"/>
</dbReference>
<dbReference type="PROSITE" id="PS51012">
    <property type="entry name" value="ABC_TM2"/>
    <property type="match status" value="1"/>
</dbReference>
<keyword evidence="4 9" id="KW-1003">Cell membrane</keyword>
<evidence type="ECO:0000256" key="4">
    <source>
        <dbReference type="ARBA" id="ARBA00022475"/>
    </source>
</evidence>
<dbReference type="InterPro" id="IPR013525">
    <property type="entry name" value="ABC2_TM"/>
</dbReference>
<feature type="domain" description="ABC transmembrane type-2" evidence="10">
    <location>
        <begin position="48"/>
        <end position="287"/>
    </location>
</feature>
<gene>
    <name evidence="11" type="ORF">F8O02_01565</name>
</gene>
<keyword evidence="3 9" id="KW-0813">Transport</keyword>
<feature type="transmembrane region" description="Helical" evidence="9">
    <location>
        <begin position="191"/>
        <end position="210"/>
    </location>
</feature>
<accession>A0A7C8FYR3</accession>
<dbReference type="OrthoDB" id="9789409at2"/>
<evidence type="ECO:0000313" key="12">
    <source>
        <dbReference type="Proteomes" id="UP000481339"/>
    </source>
</evidence>
<dbReference type="PANTHER" id="PTHR30413">
    <property type="entry name" value="INNER MEMBRANE TRANSPORT PERMEASE"/>
    <property type="match status" value="1"/>
</dbReference>
<protein>
    <recommendedName>
        <fullName evidence="9">Transport permease protein</fullName>
    </recommendedName>
</protein>
<evidence type="ECO:0000256" key="5">
    <source>
        <dbReference type="ARBA" id="ARBA00022519"/>
    </source>
</evidence>
<feature type="transmembrane region" description="Helical" evidence="9">
    <location>
        <begin position="50"/>
        <end position="74"/>
    </location>
</feature>
<dbReference type="GO" id="GO:0015920">
    <property type="term" value="P:lipopolysaccharide transport"/>
    <property type="evidence" value="ECO:0007669"/>
    <property type="project" value="TreeGrafter"/>
</dbReference>
<evidence type="ECO:0000256" key="3">
    <source>
        <dbReference type="ARBA" id="ARBA00022448"/>
    </source>
</evidence>
<evidence type="ECO:0000256" key="2">
    <source>
        <dbReference type="ARBA" id="ARBA00007783"/>
    </source>
</evidence>
<dbReference type="RefSeq" id="WP_158035435.1">
    <property type="nucleotide sequence ID" value="NZ_BAAAZV010000018.1"/>
</dbReference>
<dbReference type="EMBL" id="WBKA01000001">
    <property type="protein sequence ID" value="KAB1633641.1"/>
    <property type="molecule type" value="Genomic_DNA"/>
</dbReference>
<evidence type="ECO:0000256" key="6">
    <source>
        <dbReference type="ARBA" id="ARBA00022692"/>
    </source>
</evidence>
<proteinExistence type="inferred from homology"/>
<keyword evidence="12" id="KW-1185">Reference proteome</keyword>
<reference evidence="11 12" key="1">
    <citation type="submission" date="2019-09" db="EMBL/GenBank/DDBJ databases">
        <title>Phylogeny of genus Pseudoclavibacter and closely related genus.</title>
        <authorList>
            <person name="Li Y."/>
        </authorList>
    </citation>
    <scope>NUCLEOTIDE SEQUENCE [LARGE SCALE GENOMIC DNA]</scope>
    <source>
        <strain evidence="11 12">JCM 16921</strain>
    </source>
</reference>
<comment type="subcellular location">
    <subcellularLocation>
        <location evidence="1">Cell inner membrane</location>
        <topology evidence="1">Multi-pass membrane protein</topology>
    </subcellularLocation>
    <subcellularLocation>
        <location evidence="9">Cell membrane</location>
        <topology evidence="9">Multi-pass membrane protein</topology>
    </subcellularLocation>
</comment>
<evidence type="ECO:0000256" key="9">
    <source>
        <dbReference type="RuleBase" id="RU361157"/>
    </source>
</evidence>
<keyword evidence="5" id="KW-0997">Cell inner membrane</keyword>
<organism evidence="11 12">
    <name type="scientific">Pseudoclavibacter caeni</name>
    <dbReference type="NCBI Taxonomy" id="908846"/>
    <lineage>
        <taxon>Bacteria</taxon>
        <taxon>Bacillati</taxon>
        <taxon>Actinomycetota</taxon>
        <taxon>Actinomycetes</taxon>
        <taxon>Micrococcales</taxon>
        <taxon>Microbacteriaceae</taxon>
        <taxon>Pseudoclavibacter</taxon>
    </lineage>
</organism>
<sequence length="295" mass="33237">MCVLSADLTAGMTRPGRGHGLLDVFHRRYLLRLLVRKDVQIRYRGSVLGWFWSFIKPTAQFIVYYVAMGQFLGLNRGMENFAIYLFSGLVLINFFNEFFGNGTRSLVDNAALIKKIYLPRELFPVSSGFIALVNFLPQVVVLLIVCLFFGWHPNASQLLAILLAIMIVFVLALGLALLFGSIDVSLRDAESVVEMILMFTTWLSPVLYNLPLVQTTTSPTVFFTYQLNPITAAVNLFHFGFWAPTQSDASPEHIASFVGPHVMQYAVYGLAISFVFLLIGQLVFRRLEKNFAQDL</sequence>
<evidence type="ECO:0000256" key="8">
    <source>
        <dbReference type="ARBA" id="ARBA00023136"/>
    </source>
</evidence>
<evidence type="ECO:0000256" key="7">
    <source>
        <dbReference type="ARBA" id="ARBA00022989"/>
    </source>
</evidence>
<feature type="transmembrane region" description="Helical" evidence="9">
    <location>
        <begin position="158"/>
        <end position="179"/>
    </location>
</feature>
<evidence type="ECO:0000256" key="1">
    <source>
        <dbReference type="ARBA" id="ARBA00004429"/>
    </source>
</evidence>
<comment type="similarity">
    <text evidence="2 9">Belongs to the ABC-2 integral membrane protein family.</text>
</comment>
<dbReference type="GO" id="GO:0005886">
    <property type="term" value="C:plasma membrane"/>
    <property type="evidence" value="ECO:0007669"/>
    <property type="project" value="UniProtKB-SubCell"/>
</dbReference>
<evidence type="ECO:0000313" key="11">
    <source>
        <dbReference type="EMBL" id="KAB1633641.1"/>
    </source>
</evidence>
<keyword evidence="7 9" id="KW-1133">Transmembrane helix</keyword>
<feature type="transmembrane region" description="Helical" evidence="9">
    <location>
        <begin position="222"/>
        <end position="242"/>
    </location>
</feature>
<dbReference type="PANTHER" id="PTHR30413:SF8">
    <property type="entry name" value="TRANSPORT PERMEASE PROTEIN"/>
    <property type="match status" value="1"/>
</dbReference>
<keyword evidence="6 9" id="KW-0812">Transmembrane</keyword>
<comment type="caution">
    <text evidence="11">The sequence shown here is derived from an EMBL/GenBank/DDBJ whole genome shotgun (WGS) entry which is preliminary data.</text>
</comment>
<dbReference type="Proteomes" id="UP000481339">
    <property type="component" value="Unassembled WGS sequence"/>
</dbReference>
<evidence type="ECO:0000259" key="10">
    <source>
        <dbReference type="PROSITE" id="PS51012"/>
    </source>
</evidence>
<name>A0A7C8FYR3_9MICO</name>
<feature type="transmembrane region" description="Helical" evidence="9">
    <location>
        <begin position="129"/>
        <end position="151"/>
    </location>
</feature>
<dbReference type="AlphaFoldDB" id="A0A7C8FYR3"/>
<keyword evidence="8 9" id="KW-0472">Membrane</keyword>
<feature type="transmembrane region" description="Helical" evidence="9">
    <location>
        <begin position="81"/>
        <end position="99"/>
    </location>
</feature>